<dbReference type="GO" id="GO:0016985">
    <property type="term" value="F:mannan endo-1,4-beta-mannosidase activity"/>
    <property type="evidence" value="ECO:0007669"/>
    <property type="project" value="InterPro"/>
</dbReference>
<proteinExistence type="inferred from homology"/>
<feature type="non-terminal residue" evidence="6">
    <location>
        <position position="219"/>
    </location>
</feature>
<name>A0A1Y2B351_9FUNG</name>
<protein>
    <submittedName>
        <fullName evidence="6">Glycoside hydrolase</fullName>
    </submittedName>
</protein>
<dbReference type="OrthoDB" id="428177at2759"/>
<dbReference type="PANTHER" id="PTHR40079">
    <property type="entry name" value="MANNAN ENDO-1,4-BETA-MANNOSIDASE E-RELATED"/>
    <property type="match status" value="1"/>
</dbReference>
<keyword evidence="2 4" id="KW-0378">Hydrolase</keyword>
<dbReference type="STRING" id="329046.A0A1Y2B351"/>
<evidence type="ECO:0000259" key="5">
    <source>
        <dbReference type="PROSITE" id="PS51764"/>
    </source>
</evidence>
<dbReference type="InterPro" id="IPR022790">
    <property type="entry name" value="GH26_dom"/>
</dbReference>
<evidence type="ECO:0000313" key="7">
    <source>
        <dbReference type="Proteomes" id="UP000193642"/>
    </source>
</evidence>
<dbReference type="Proteomes" id="UP000193642">
    <property type="component" value="Unassembled WGS sequence"/>
</dbReference>
<organism evidence="6 7">
    <name type="scientific">Rhizoclosmatium globosum</name>
    <dbReference type="NCBI Taxonomy" id="329046"/>
    <lineage>
        <taxon>Eukaryota</taxon>
        <taxon>Fungi</taxon>
        <taxon>Fungi incertae sedis</taxon>
        <taxon>Chytridiomycota</taxon>
        <taxon>Chytridiomycota incertae sedis</taxon>
        <taxon>Chytridiomycetes</taxon>
        <taxon>Chytridiales</taxon>
        <taxon>Chytriomycetaceae</taxon>
        <taxon>Rhizoclosmatium</taxon>
    </lineage>
</organism>
<gene>
    <name evidence="6" type="ORF">BCR33DRAFT_724766</name>
</gene>
<feature type="domain" description="GH26" evidence="5">
    <location>
        <begin position="1"/>
        <end position="219"/>
    </location>
</feature>
<keyword evidence="3 4" id="KW-0326">Glycosidase</keyword>
<comment type="similarity">
    <text evidence="1 4">Belongs to the glycosyl hydrolase 26 family.</text>
</comment>
<evidence type="ECO:0000256" key="3">
    <source>
        <dbReference type="ARBA" id="ARBA00023295"/>
    </source>
</evidence>
<comment type="caution">
    <text evidence="6">The sequence shown here is derived from an EMBL/GenBank/DDBJ whole genome shotgun (WGS) entry which is preliminary data.</text>
</comment>
<accession>A0A1Y2B351</accession>
<dbReference type="InterPro" id="IPR000805">
    <property type="entry name" value="Glyco_hydro_26"/>
</dbReference>
<feature type="active site" description="Proton donor" evidence="4">
    <location>
        <position position="22"/>
    </location>
</feature>
<dbReference type="GO" id="GO:0006080">
    <property type="term" value="P:substituted mannan metabolic process"/>
    <property type="evidence" value="ECO:0007669"/>
    <property type="project" value="InterPro"/>
</dbReference>
<feature type="active site" description="Nucleophile" evidence="4">
    <location>
        <position position="196"/>
    </location>
</feature>
<dbReference type="EMBL" id="MCGO01000089">
    <property type="protein sequence ID" value="ORY29262.1"/>
    <property type="molecule type" value="Genomic_DNA"/>
</dbReference>
<dbReference type="InterPro" id="IPR017853">
    <property type="entry name" value="GH"/>
</dbReference>
<keyword evidence="7" id="KW-1185">Reference proteome</keyword>
<dbReference type="Gene3D" id="3.20.20.80">
    <property type="entry name" value="Glycosidases"/>
    <property type="match status" value="1"/>
</dbReference>
<evidence type="ECO:0000256" key="4">
    <source>
        <dbReference type="PROSITE-ProRule" id="PRU01100"/>
    </source>
</evidence>
<sequence length="219" mass="24743">MVVYFKALIAAGRSVFVRFAPEMNGSWFPYGQRPEEFKKSWIYCINYWRKELGDDKSKVAFIWAPNSGNGYPFPKDPESKDEFYGPDLTTPEGRLRMQQMDTNGNGGLDEDDDPYLPYYPGDAYVDWVGLSIYTYGNVYPWTSNVIPSPRKFEGMLQGLAPDVPNKFGAANHSILISRRHWIPGYSAGSKPFIVAETGQRTTLLGKTRACQALQTKPSL</sequence>
<evidence type="ECO:0000313" key="6">
    <source>
        <dbReference type="EMBL" id="ORY29262.1"/>
    </source>
</evidence>
<dbReference type="PANTHER" id="PTHR40079:SF4">
    <property type="entry name" value="GH26 DOMAIN-CONTAINING PROTEIN-RELATED"/>
    <property type="match status" value="1"/>
</dbReference>
<evidence type="ECO:0000256" key="1">
    <source>
        <dbReference type="ARBA" id="ARBA00007754"/>
    </source>
</evidence>
<evidence type="ECO:0000256" key="2">
    <source>
        <dbReference type="ARBA" id="ARBA00022801"/>
    </source>
</evidence>
<dbReference type="PROSITE" id="PS51764">
    <property type="entry name" value="GH26"/>
    <property type="match status" value="1"/>
</dbReference>
<reference evidence="6 7" key="1">
    <citation type="submission" date="2016-07" db="EMBL/GenBank/DDBJ databases">
        <title>Pervasive Adenine N6-methylation of Active Genes in Fungi.</title>
        <authorList>
            <consortium name="DOE Joint Genome Institute"/>
            <person name="Mondo S.J."/>
            <person name="Dannebaum R.O."/>
            <person name="Kuo R.C."/>
            <person name="Labutti K."/>
            <person name="Haridas S."/>
            <person name="Kuo A."/>
            <person name="Salamov A."/>
            <person name="Ahrendt S.R."/>
            <person name="Lipzen A."/>
            <person name="Sullivan W."/>
            <person name="Andreopoulos W.B."/>
            <person name="Clum A."/>
            <person name="Lindquist E."/>
            <person name="Daum C."/>
            <person name="Ramamoorthy G.K."/>
            <person name="Gryganskyi A."/>
            <person name="Culley D."/>
            <person name="Magnuson J.K."/>
            <person name="James T.Y."/>
            <person name="O'Malley M.A."/>
            <person name="Stajich J.E."/>
            <person name="Spatafora J.W."/>
            <person name="Visel A."/>
            <person name="Grigoriev I.V."/>
        </authorList>
    </citation>
    <scope>NUCLEOTIDE SEQUENCE [LARGE SCALE GENOMIC DNA]</scope>
    <source>
        <strain evidence="6 7">JEL800</strain>
    </source>
</reference>
<dbReference type="SUPFAM" id="SSF51445">
    <property type="entry name" value="(Trans)glycosidases"/>
    <property type="match status" value="1"/>
</dbReference>
<dbReference type="AlphaFoldDB" id="A0A1Y2B351"/>